<dbReference type="PROSITE" id="PS00989">
    <property type="entry name" value="CLAT_ADAPTOR_S"/>
    <property type="match status" value="1"/>
</dbReference>
<name>A0A9W8I810_9FUNG</name>
<dbReference type="SUPFAM" id="SSF64356">
    <property type="entry name" value="SNARE-like"/>
    <property type="match status" value="1"/>
</dbReference>
<dbReference type="EMBL" id="JANBUW010001171">
    <property type="protein sequence ID" value="KAJ2844148.1"/>
    <property type="molecule type" value="Genomic_DNA"/>
</dbReference>
<dbReference type="InterPro" id="IPR011012">
    <property type="entry name" value="Longin-like_dom_sf"/>
</dbReference>
<keyword evidence="5" id="KW-0653">Protein transport</keyword>
<dbReference type="PANTHER" id="PTHR11753">
    <property type="entry name" value="ADAPTOR COMPLEXES SMALL SUBUNIT FAMILY"/>
    <property type="match status" value="1"/>
</dbReference>
<evidence type="ECO:0000256" key="6">
    <source>
        <dbReference type="ARBA" id="ARBA00023034"/>
    </source>
</evidence>
<dbReference type="InterPro" id="IPR044733">
    <property type="entry name" value="AP1_sigma"/>
</dbReference>
<evidence type="ECO:0000256" key="3">
    <source>
        <dbReference type="ARBA" id="ARBA00006972"/>
    </source>
</evidence>
<evidence type="ECO:0000256" key="2">
    <source>
        <dbReference type="ARBA" id="ARBA00004640"/>
    </source>
</evidence>
<dbReference type="FunFam" id="3.30.450.60:FF:000007">
    <property type="entry name" value="AP complex subunit sigma"/>
    <property type="match status" value="1"/>
</dbReference>
<evidence type="ECO:0000313" key="13">
    <source>
        <dbReference type="Proteomes" id="UP001139887"/>
    </source>
</evidence>
<dbReference type="InterPro" id="IPR000804">
    <property type="entry name" value="Clathrin_sm-chain_CS"/>
</dbReference>
<evidence type="ECO:0000256" key="9">
    <source>
        <dbReference type="ARBA" id="ARBA00074180"/>
    </source>
</evidence>
<comment type="similarity">
    <text evidence="3">Belongs to the adaptor complexes small subunit family.</text>
</comment>
<organism evidence="12 13">
    <name type="scientific">Coemansia brasiliensis</name>
    <dbReference type="NCBI Taxonomy" id="2650707"/>
    <lineage>
        <taxon>Eukaryota</taxon>
        <taxon>Fungi</taxon>
        <taxon>Fungi incertae sedis</taxon>
        <taxon>Zoopagomycota</taxon>
        <taxon>Kickxellomycotina</taxon>
        <taxon>Kickxellomycetes</taxon>
        <taxon>Kickxellales</taxon>
        <taxon>Kickxellaceae</taxon>
        <taxon>Coemansia</taxon>
    </lineage>
</organism>
<dbReference type="OrthoDB" id="371463at2759"/>
<feature type="domain" description="AP complex mu/sigma subunit" evidence="11">
    <location>
        <begin position="2"/>
        <end position="142"/>
    </location>
</feature>
<dbReference type="Pfam" id="PF01217">
    <property type="entry name" value="Clat_adaptor_s"/>
    <property type="match status" value="1"/>
</dbReference>
<keyword evidence="4" id="KW-0813">Transport</keyword>
<evidence type="ECO:0000313" key="12">
    <source>
        <dbReference type="EMBL" id="KAJ2844148.1"/>
    </source>
</evidence>
<evidence type="ECO:0000256" key="8">
    <source>
        <dbReference type="ARBA" id="ARBA00023329"/>
    </source>
</evidence>
<sequence>MTIKYIFLVSRQAKIRLVKWYTMLSQKEKAKTMKEVSQLVLARKPKQCNFIEHRDTKVVYRKYASLYFVAGIGLDDNELLMLEIIHRYVEVLDRYFGNVCELDLIFQFQKAYFILDEMIMAGELQESSKKTVLRVIAQQDETEAVENSERGWGDIKYVFANLTHAIYIIARIHIYVFLMYSTLANLVDTY</sequence>
<dbReference type="GO" id="GO:0006886">
    <property type="term" value="P:intracellular protein transport"/>
    <property type="evidence" value="ECO:0007669"/>
    <property type="project" value="InterPro"/>
</dbReference>
<reference evidence="12" key="1">
    <citation type="submission" date="2022-07" db="EMBL/GenBank/DDBJ databases">
        <title>Phylogenomic reconstructions and comparative analyses of Kickxellomycotina fungi.</title>
        <authorList>
            <person name="Reynolds N.K."/>
            <person name="Stajich J.E."/>
            <person name="Barry K."/>
            <person name="Grigoriev I.V."/>
            <person name="Crous P."/>
            <person name="Smith M.E."/>
        </authorList>
    </citation>
    <scope>NUCLEOTIDE SEQUENCE</scope>
    <source>
        <strain evidence="12">NRRL 1566</strain>
    </source>
</reference>
<evidence type="ECO:0000259" key="11">
    <source>
        <dbReference type="Pfam" id="PF01217"/>
    </source>
</evidence>
<dbReference type="GO" id="GO:0030121">
    <property type="term" value="C:AP-1 adaptor complex"/>
    <property type="evidence" value="ECO:0007669"/>
    <property type="project" value="InterPro"/>
</dbReference>
<dbReference type="InterPro" id="IPR022775">
    <property type="entry name" value="AP_mu_sigma_su"/>
</dbReference>
<comment type="subcellular location">
    <subcellularLocation>
        <location evidence="2">Cytoplasmic vesicle</location>
        <location evidence="2">Clathrin-coated vesicle membrane</location>
    </subcellularLocation>
    <subcellularLocation>
        <location evidence="1">Golgi apparatus</location>
    </subcellularLocation>
</comment>
<gene>
    <name evidence="12" type="primary">VAS2</name>
    <name evidence="12" type="ORF">IWW36_005292</name>
</gene>
<evidence type="ECO:0000256" key="5">
    <source>
        <dbReference type="ARBA" id="ARBA00022927"/>
    </source>
</evidence>
<dbReference type="CDD" id="cd14831">
    <property type="entry name" value="AP1_sigma"/>
    <property type="match status" value="1"/>
</dbReference>
<evidence type="ECO:0000256" key="4">
    <source>
        <dbReference type="ARBA" id="ARBA00022448"/>
    </source>
</evidence>
<evidence type="ECO:0000256" key="7">
    <source>
        <dbReference type="ARBA" id="ARBA00023136"/>
    </source>
</evidence>
<dbReference type="Proteomes" id="UP001139887">
    <property type="component" value="Unassembled WGS sequence"/>
</dbReference>
<protein>
    <recommendedName>
        <fullName evidence="9">AP-1 complex subunit sigma-1</fullName>
    </recommendedName>
    <alternativeName>
        <fullName evidence="10">Sigma1-adaptin</fullName>
    </alternativeName>
</protein>
<proteinExistence type="inferred from homology"/>
<dbReference type="GO" id="GO:0035615">
    <property type="term" value="F:clathrin adaptor activity"/>
    <property type="evidence" value="ECO:0007669"/>
    <property type="project" value="InterPro"/>
</dbReference>
<keyword evidence="13" id="KW-1185">Reference proteome</keyword>
<dbReference type="AlphaFoldDB" id="A0A9W8I810"/>
<dbReference type="GO" id="GO:0016482">
    <property type="term" value="P:cytosolic transport"/>
    <property type="evidence" value="ECO:0007669"/>
    <property type="project" value="UniProtKB-ARBA"/>
</dbReference>
<evidence type="ECO:0000256" key="10">
    <source>
        <dbReference type="ARBA" id="ARBA00081706"/>
    </source>
</evidence>
<dbReference type="GO" id="GO:0005829">
    <property type="term" value="C:cytosol"/>
    <property type="evidence" value="ECO:0007669"/>
    <property type="project" value="GOC"/>
</dbReference>
<dbReference type="Gene3D" id="3.30.450.60">
    <property type="match status" value="1"/>
</dbReference>
<accession>A0A9W8I810</accession>
<keyword evidence="6" id="KW-0333">Golgi apparatus</keyword>
<comment type="caution">
    <text evidence="12">The sequence shown here is derived from an EMBL/GenBank/DDBJ whole genome shotgun (WGS) entry which is preliminary data.</text>
</comment>
<keyword evidence="7" id="KW-0472">Membrane</keyword>
<keyword evidence="8" id="KW-0968">Cytoplasmic vesicle</keyword>
<dbReference type="InterPro" id="IPR016635">
    <property type="entry name" value="AP_complex_ssu"/>
</dbReference>
<evidence type="ECO:0000256" key="1">
    <source>
        <dbReference type="ARBA" id="ARBA00004555"/>
    </source>
</evidence>